<feature type="transmembrane region" description="Helical" evidence="2">
    <location>
        <begin position="21"/>
        <end position="45"/>
    </location>
</feature>
<proteinExistence type="predicted"/>
<dbReference type="Proteomes" id="UP000198324">
    <property type="component" value="Unassembled WGS sequence"/>
</dbReference>
<evidence type="ECO:0008006" key="5">
    <source>
        <dbReference type="Google" id="ProtNLM"/>
    </source>
</evidence>
<reference evidence="3 4" key="1">
    <citation type="submission" date="2017-06" db="EMBL/GenBank/DDBJ databases">
        <authorList>
            <person name="Kim H.J."/>
            <person name="Triplett B.A."/>
        </authorList>
    </citation>
    <scope>NUCLEOTIDE SEQUENCE [LARGE SCALE GENOMIC DNA]</scope>
    <source>
        <strain evidence="3 4">DSM 13116</strain>
    </source>
</reference>
<dbReference type="RefSeq" id="WP_089272938.1">
    <property type="nucleotide sequence ID" value="NZ_FZOC01000002.1"/>
</dbReference>
<evidence type="ECO:0000313" key="4">
    <source>
        <dbReference type="Proteomes" id="UP000198324"/>
    </source>
</evidence>
<dbReference type="OrthoDB" id="5420656at2"/>
<feature type="transmembrane region" description="Helical" evidence="2">
    <location>
        <begin position="83"/>
        <end position="100"/>
    </location>
</feature>
<evidence type="ECO:0000313" key="3">
    <source>
        <dbReference type="EMBL" id="SNR79334.1"/>
    </source>
</evidence>
<keyword evidence="2" id="KW-1133">Transmembrane helix</keyword>
<accession>A0A238Z9E7</accession>
<feature type="transmembrane region" description="Helical" evidence="2">
    <location>
        <begin position="51"/>
        <end position="71"/>
    </location>
</feature>
<evidence type="ECO:0000256" key="1">
    <source>
        <dbReference type="SAM" id="MobiDB-lite"/>
    </source>
</evidence>
<dbReference type="AlphaFoldDB" id="A0A238Z9E7"/>
<evidence type="ECO:0000256" key="2">
    <source>
        <dbReference type="SAM" id="Phobius"/>
    </source>
</evidence>
<keyword evidence="4" id="KW-1185">Reference proteome</keyword>
<keyword evidence="2" id="KW-0812">Transmembrane</keyword>
<feature type="region of interest" description="Disordered" evidence="1">
    <location>
        <begin position="106"/>
        <end position="138"/>
    </location>
</feature>
<sequence length="288" mass="31269">MSQASKLALFRSAFRQSLQDRVDGLCLLCMGGFIAALSRSSLYWYFLNPRFSGLTFGAGALLCLCGLALVLRPTPGPSTPARLWRQAVLLAFLSLGAMAWEQAAREPFGSGDSGEAPATLSAPMPAPEEEAPADPSPVLDGERYTRLNLAELYIMLDKGRKDYPPRFALRAQVLRSSGLDAHGHVLLRRVAVVCCLADSLDLRFLVRGADGESLDGLRDGDWVEVFGSLEPLHGADKHLADKAPKGGDGPGLAITNPGFRILARRVDLVSTPPFPYVFEFREKPPFAW</sequence>
<organism evidence="3 4">
    <name type="scientific">Humidesulfovibrio mexicanus</name>
    <dbReference type="NCBI Taxonomy" id="147047"/>
    <lineage>
        <taxon>Bacteria</taxon>
        <taxon>Pseudomonadati</taxon>
        <taxon>Thermodesulfobacteriota</taxon>
        <taxon>Desulfovibrionia</taxon>
        <taxon>Desulfovibrionales</taxon>
        <taxon>Desulfovibrionaceae</taxon>
        <taxon>Humidesulfovibrio</taxon>
    </lineage>
</organism>
<gene>
    <name evidence="3" type="ORF">SAMN04488503_1317</name>
</gene>
<keyword evidence="2" id="KW-0472">Membrane</keyword>
<protein>
    <recommendedName>
        <fullName evidence="5">TIGR03943 family protein</fullName>
    </recommendedName>
</protein>
<name>A0A238Z9E7_9BACT</name>
<dbReference type="EMBL" id="FZOC01000002">
    <property type="protein sequence ID" value="SNR79334.1"/>
    <property type="molecule type" value="Genomic_DNA"/>
</dbReference>